<feature type="chain" id="PRO_5021474543" evidence="4">
    <location>
        <begin position="18"/>
        <end position="113"/>
    </location>
</feature>
<dbReference type="GO" id="GO:0008017">
    <property type="term" value="F:microtubule binding"/>
    <property type="evidence" value="ECO:0007669"/>
    <property type="project" value="TreeGrafter"/>
</dbReference>
<keyword evidence="2" id="KW-0677">Repeat</keyword>
<dbReference type="GO" id="GO:0000226">
    <property type="term" value="P:microtubule cytoskeleton organization"/>
    <property type="evidence" value="ECO:0007669"/>
    <property type="project" value="TreeGrafter"/>
</dbReference>
<reference evidence="5" key="4">
    <citation type="submission" date="2025-08" db="UniProtKB">
        <authorList>
            <consortium name="Ensembl"/>
        </authorList>
    </citation>
    <scope>IDENTIFICATION</scope>
</reference>
<evidence type="ECO:0000256" key="2">
    <source>
        <dbReference type="ARBA" id="ARBA00022737"/>
    </source>
</evidence>
<dbReference type="Gene3D" id="2.130.10.10">
    <property type="entry name" value="YVTN repeat-like/Quinoprotein amine dehydrogenase"/>
    <property type="match status" value="1"/>
</dbReference>
<dbReference type="Ensembl" id="ENSCMIT00000002726.1">
    <property type="protein sequence ID" value="ENSCMIP00000002634.1"/>
    <property type="gene ID" value="ENSCMIG00000001569.1"/>
</dbReference>
<keyword evidence="3" id="KW-1133">Transmembrane helix</keyword>
<dbReference type="AlphaFoldDB" id="A0A4W3GXK8"/>
<keyword evidence="3" id="KW-0472">Membrane</keyword>
<dbReference type="InterPro" id="IPR036322">
    <property type="entry name" value="WD40_repeat_dom_sf"/>
</dbReference>
<keyword evidence="4" id="KW-0732">Signal</keyword>
<protein>
    <submittedName>
        <fullName evidence="5">Uncharacterized protein</fullName>
    </submittedName>
</protein>
<keyword evidence="6" id="KW-1185">Reference proteome</keyword>
<dbReference type="InterPro" id="IPR050630">
    <property type="entry name" value="WD_repeat_EMAP"/>
</dbReference>
<keyword evidence="3" id="KW-0812">Transmembrane</keyword>
<organism evidence="5 6">
    <name type="scientific">Callorhinchus milii</name>
    <name type="common">Ghost shark</name>
    <dbReference type="NCBI Taxonomy" id="7868"/>
    <lineage>
        <taxon>Eukaryota</taxon>
        <taxon>Metazoa</taxon>
        <taxon>Chordata</taxon>
        <taxon>Craniata</taxon>
        <taxon>Vertebrata</taxon>
        <taxon>Chondrichthyes</taxon>
        <taxon>Holocephali</taxon>
        <taxon>Chimaeriformes</taxon>
        <taxon>Callorhinchidae</taxon>
        <taxon>Callorhinchus</taxon>
    </lineage>
</organism>
<dbReference type="GeneTree" id="ENSGT00940000159589"/>
<reference evidence="6" key="3">
    <citation type="journal article" date="2014" name="Nature">
        <title>Elephant shark genome provides unique insights into gnathostome evolution.</title>
        <authorList>
            <consortium name="International Elephant Shark Genome Sequencing Consortium"/>
            <person name="Venkatesh B."/>
            <person name="Lee A.P."/>
            <person name="Ravi V."/>
            <person name="Maurya A.K."/>
            <person name="Lian M.M."/>
            <person name="Swann J.B."/>
            <person name="Ohta Y."/>
            <person name="Flajnik M.F."/>
            <person name="Sutoh Y."/>
            <person name="Kasahara M."/>
            <person name="Hoon S."/>
            <person name="Gangu V."/>
            <person name="Roy S.W."/>
            <person name="Irimia M."/>
            <person name="Korzh V."/>
            <person name="Kondrychyn I."/>
            <person name="Lim Z.W."/>
            <person name="Tay B.H."/>
            <person name="Tohari S."/>
            <person name="Kong K.W."/>
            <person name="Ho S."/>
            <person name="Lorente-Galdos B."/>
            <person name="Quilez J."/>
            <person name="Marques-Bonet T."/>
            <person name="Raney B.J."/>
            <person name="Ingham P.W."/>
            <person name="Tay A."/>
            <person name="Hillier L.W."/>
            <person name="Minx P."/>
            <person name="Boehm T."/>
            <person name="Wilson R.K."/>
            <person name="Brenner S."/>
            <person name="Warren W.C."/>
        </authorList>
    </citation>
    <scope>NUCLEOTIDE SEQUENCE [LARGE SCALE GENOMIC DNA]</scope>
</reference>
<dbReference type="SUPFAM" id="SSF50978">
    <property type="entry name" value="WD40 repeat-like"/>
    <property type="match status" value="1"/>
</dbReference>
<keyword evidence="1" id="KW-0853">WD repeat</keyword>
<dbReference type="InterPro" id="IPR005108">
    <property type="entry name" value="HELP"/>
</dbReference>
<evidence type="ECO:0000313" key="5">
    <source>
        <dbReference type="Ensembl" id="ENSCMIP00000002634.1"/>
    </source>
</evidence>
<reference evidence="6" key="2">
    <citation type="journal article" date="2007" name="PLoS Biol.">
        <title>Survey sequencing and comparative analysis of the elephant shark (Callorhinchus milii) genome.</title>
        <authorList>
            <person name="Venkatesh B."/>
            <person name="Kirkness E.F."/>
            <person name="Loh Y.H."/>
            <person name="Halpern A.L."/>
            <person name="Lee A.P."/>
            <person name="Johnson J."/>
            <person name="Dandona N."/>
            <person name="Viswanathan L.D."/>
            <person name="Tay A."/>
            <person name="Venter J.C."/>
            <person name="Strausberg R.L."/>
            <person name="Brenner S."/>
        </authorList>
    </citation>
    <scope>NUCLEOTIDE SEQUENCE [LARGE SCALE GENOMIC DNA]</scope>
</reference>
<name>A0A4W3GXK8_CALMI</name>
<proteinExistence type="predicted"/>
<dbReference type="PANTHER" id="PTHR13720:SF15">
    <property type="entry name" value="ECHINODERM MICROTUBULE-ASSOCIATED PROTEIN-LIKE 3"/>
    <property type="match status" value="1"/>
</dbReference>
<feature type="signal peptide" evidence="4">
    <location>
        <begin position="1"/>
        <end position="17"/>
    </location>
</feature>
<dbReference type="Proteomes" id="UP000314986">
    <property type="component" value="Unassembled WGS sequence"/>
</dbReference>
<dbReference type="Pfam" id="PF03451">
    <property type="entry name" value="HELP"/>
    <property type="match status" value="1"/>
</dbReference>
<reference evidence="6" key="1">
    <citation type="journal article" date="2006" name="Science">
        <title>Ancient noncoding elements conserved in the human genome.</title>
        <authorList>
            <person name="Venkatesh B."/>
            <person name="Kirkness E.F."/>
            <person name="Loh Y.H."/>
            <person name="Halpern A.L."/>
            <person name="Lee A.P."/>
            <person name="Johnson J."/>
            <person name="Dandona N."/>
            <person name="Viswanathan L.D."/>
            <person name="Tay A."/>
            <person name="Venter J.C."/>
            <person name="Strausberg R.L."/>
            <person name="Brenner S."/>
        </authorList>
    </citation>
    <scope>NUCLEOTIDE SEQUENCE [LARGE SCALE GENOMIC DNA]</scope>
</reference>
<evidence type="ECO:0000256" key="4">
    <source>
        <dbReference type="SAM" id="SignalP"/>
    </source>
</evidence>
<dbReference type="InParanoid" id="A0A4W3GXK8"/>
<reference evidence="5" key="5">
    <citation type="submission" date="2025-09" db="UniProtKB">
        <authorList>
            <consortium name="Ensembl"/>
        </authorList>
    </citation>
    <scope>IDENTIFICATION</scope>
</reference>
<dbReference type="PANTHER" id="PTHR13720">
    <property type="entry name" value="WD-40 REPEAT PROTEIN"/>
    <property type="match status" value="1"/>
</dbReference>
<evidence type="ECO:0000256" key="1">
    <source>
        <dbReference type="ARBA" id="ARBA00022574"/>
    </source>
</evidence>
<evidence type="ECO:0000313" key="6">
    <source>
        <dbReference type="Proteomes" id="UP000314986"/>
    </source>
</evidence>
<evidence type="ECO:0000256" key="3">
    <source>
        <dbReference type="SAM" id="Phobius"/>
    </source>
</evidence>
<dbReference type="InterPro" id="IPR015943">
    <property type="entry name" value="WD40/YVTN_repeat-like_dom_sf"/>
</dbReference>
<dbReference type="STRING" id="7868.ENSCMIP00000002634"/>
<accession>A0A4W3GXK8</accession>
<dbReference type="GO" id="GO:0072686">
    <property type="term" value="C:mitotic spindle"/>
    <property type="evidence" value="ECO:0007669"/>
    <property type="project" value="TreeGrafter"/>
</dbReference>
<sequence>MPCVVVVVVVVVRLSVSLTTCGRYGYRGRDSRYNLHLLSSGEIVYFIACAVVLYSVEDRTQRHYLRHTDCVRCLAVHPDKVRIASGQAAGVDKDGKVCLGVSGYVCVSGFVCL</sequence>
<feature type="transmembrane region" description="Helical" evidence="3">
    <location>
        <begin position="33"/>
        <end position="56"/>
    </location>
</feature>